<dbReference type="EMBL" id="RJVU01020258">
    <property type="protein sequence ID" value="ROL50430.1"/>
    <property type="molecule type" value="Genomic_DNA"/>
</dbReference>
<dbReference type="PANTHER" id="PTHR22984:SF11">
    <property type="entry name" value="AURORA KINASE-RELATED"/>
    <property type="match status" value="1"/>
</dbReference>
<dbReference type="InterPro" id="IPR000719">
    <property type="entry name" value="Prot_kinase_dom"/>
</dbReference>
<dbReference type="OrthoDB" id="8596411at2759"/>
<dbReference type="SMART" id="SM00220">
    <property type="entry name" value="S_TKc"/>
    <property type="match status" value="1"/>
</dbReference>
<dbReference type="GO" id="GO:0007346">
    <property type="term" value="P:regulation of mitotic cell cycle"/>
    <property type="evidence" value="ECO:0007669"/>
    <property type="project" value="TreeGrafter"/>
</dbReference>
<keyword evidence="4" id="KW-0808">Transferase</keyword>
<dbReference type="PANTHER" id="PTHR22984">
    <property type="entry name" value="SERINE/THREONINE-PROTEIN KINASE PIM"/>
    <property type="match status" value="1"/>
</dbReference>
<proteinExistence type="inferred from homology"/>
<evidence type="ECO:0000256" key="10">
    <source>
        <dbReference type="SAM" id="MobiDB-lite"/>
    </source>
</evidence>
<evidence type="ECO:0000256" key="5">
    <source>
        <dbReference type="ARBA" id="ARBA00022741"/>
    </source>
</evidence>
<evidence type="ECO:0000256" key="1">
    <source>
        <dbReference type="ARBA" id="ARBA00005505"/>
    </source>
</evidence>
<evidence type="ECO:0000259" key="11">
    <source>
        <dbReference type="PROSITE" id="PS50011"/>
    </source>
</evidence>
<keyword evidence="6 12" id="KW-0418">Kinase</keyword>
<keyword evidence="5" id="KW-0547">Nucleotide-binding</keyword>
<comment type="caution">
    <text evidence="12">The sequence shown here is derived from an EMBL/GenBank/DDBJ whole genome shotgun (WGS) entry which is preliminary data.</text>
</comment>
<organism evidence="12 13">
    <name type="scientific">Anabarilius grahami</name>
    <name type="common">Kanglang fish</name>
    <name type="synonym">Barilius grahami</name>
    <dbReference type="NCBI Taxonomy" id="495550"/>
    <lineage>
        <taxon>Eukaryota</taxon>
        <taxon>Metazoa</taxon>
        <taxon>Chordata</taxon>
        <taxon>Craniata</taxon>
        <taxon>Vertebrata</taxon>
        <taxon>Euteleostomi</taxon>
        <taxon>Actinopterygii</taxon>
        <taxon>Neopterygii</taxon>
        <taxon>Teleostei</taxon>
        <taxon>Ostariophysi</taxon>
        <taxon>Cypriniformes</taxon>
        <taxon>Xenocyprididae</taxon>
        <taxon>Xenocypridinae</taxon>
        <taxon>Xenocypridinae incertae sedis</taxon>
        <taxon>Anabarilius</taxon>
    </lineage>
</organism>
<feature type="domain" description="Protein kinase" evidence="11">
    <location>
        <begin position="1"/>
        <end position="294"/>
    </location>
</feature>
<evidence type="ECO:0000256" key="3">
    <source>
        <dbReference type="ARBA" id="ARBA00022527"/>
    </source>
</evidence>
<dbReference type="EC" id="2.7.11.1" evidence="2"/>
<dbReference type="FunFam" id="1.10.510.10:FF:000392">
    <property type="entry name" value="Pim proto-oncogene, serine/threonine kinase,-related 152"/>
    <property type="match status" value="1"/>
</dbReference>
<dbReference type="InterPro" id="IPR051138">
    <property type="entry name" value="PIM_Ser/Thr_kinase"/>
</dbReference>
<dbReference type="GO" id="GO:0005524">
    <property type="term" value="F:ATP binding"/>
    <property type="evidence" value="ECO:0007669"/>
    <property type="project" value="UniProtKB-KW"/>
</dbReference>
<dbReference type="PROSITE" id="PS00108">
    <property type="entry name" value="PROTEIN_KINASE_ST"/>
    <property type="match status" value="1"/>
</dbReference>
<keyword evidence="7" id="KW-0067">ATP-binding</keyword>
<dbReference type="InterPro" id="IPR008271">
    <property type="entry name" value="Ser/Thr_kinase_AS"/>
</dbReference>
<gene>
    <name evidence="12" type="ORF">DPX16_20997</name>
</gene>
<evidence type="ECO:0000313" key="12">
    <source>
        <dbReference type="EMBL" id="ROL50430.1"/>
    </source>
</evidence>
<dbReference type="PROSITE" id="PS50011">
    <property type="entry name" value="PROTEIN_KINASE_DOM"/>
    <property type="match status" value="1"/>
</dbReference>
<protein>
    <recommendedName>
        <fullName evidence="2">non-specific serine/threonine protein kinase</fullName>
        <ecNumber evidence="2">2.7.11.1</ecNumber>
    </recommendedName>
</protein>
<comment type="catalytic activity">
    <reaction evidence="8">
        <text>L-threonyl-[protein] + ATP = O-phospho-L-threonyl-[protein] + ADP + H(+)</text>
        <dbReference type="Rhea" id="RHEA:46608"/>
        <dbReference type="Rhea" id="RHEA-COMP:11060"/>
        <dbReference type="Rhea" id="RHEA-COMP:11605"/>
        <dbReference type="ChEBI" id="CHEBI:15378"/>
        <dbReference type="ChEBI" id="CHEBI:30013"/>
        <dbReference type="ChEBI" id="CHEBI:30616"/>
        <dbReference type="ChEBI" id="CHEBI:61977"/>
        <dbReference type="ChEBI" id="CHEBI:456216"/>
        <dbReference type="EC" id="2.7.11.1"/>
    </reaction>
</comment>
<dbReference type="Gene3D" id="1.10.510.10">
    <property type="entry name" value="Transferase(Phosphotransferase) domain 1"/>
    <property type="match status" value="1"/>
</dbReference>
<evidence type="ECO:0000256" key="8">
    <source>
        <dbReference type="ARBA" id="ARBA00047899"/>
    </source>
</evidence>
<reference evidence="12 13" key="1">
    <citation type="submission" date="2018-10" db="EMBL/GenBank/DDBJ databases">
        <title>Genome assembly for a Yunnan-Guizhou Plateau 3E fish, Anabarilius grahami (Regan), and its evolutionary and genetic applications.</title>
        <authorList>
            <person name="Jiang W."/>
        </authorList>
    </citation>
    <scope>NUCLEOTIDE SEQUENCE [LARGE SCALE GENOMIC DNA]</scope>
    <source>
        <strain evidence="12">AG-KIZ</strain>
        <tissue evidence="12">Muscle</tissue>
    </source>
</reference>
<dbReference type="SUPFAM" id="SSF56112">
    <property type="entry name" value="Protein kinase-like (PK-like)"/>
    <property type="match status" value="1"/>
</dbReference>
<dbReference type="Proteomes" id="UP000281406">
    <property type="component" value="Unassembled WGS sequence"/>
</dbReference>
<dbReference type="GO" id="GO:0043066">
    <property type="term" value="P:negative regulation of apoptotic process"/>
    <property type="evidence" value="ECO:0007669"/>
    <property type="project" value="TreeGrafter"/>
</dbReference>
<keyword evidence="13" id="KW-1185">Reference proteome</keyword>
<dbReference type="InterPro" id="IPR011009">
    <property type="entry name" value="Kinase-like_dom_sf"/>
</dbReference>
<evidence type="ECO:0000256" key="6">
    <source>
        <dbReference type="ARBA" id="ARBA00022777"/>
    </source>
</evidence>
<feature type="region of interest" description="Disordered" evidence="10">
    <location>
        <begin position="93"/>
        <end position="112"/>
    </location>
</feature>
<evidence type="ECO:0000256" key="7">
    <source>
        <dbReference type="ARBA" id="ARBA00022840"/>
    </source>
</evidence>
<evidence type="ECO:0000256" key="4">
    <source>
        <dbReference type="ARBA" id="ARBA00022679"/>
    </source>
</evidence>
<comment type="similarity">
    <text evidence="1">Belongs to the protein kinase superfamily. CAMK Ser/Thr protein kinase family. PIM subfamily.</text>
</comment>
<comment type="catalytic activity">
    <reaction evidence="9">
        <text>L-seryl-[protein] + ATP = O-phospho-L-seryl-[protein] + ADP + H(+)</text>
        <dbReference type="Rhea" id="RHEA:17989"/>
        <dbReference type="Rhea" id="RHEA-COMP:9863"/>
        <dbReference type="Rhea" id="RHEA-COMP:11604"/>
        <dbReference type="ChEBI" id="CHEBI:15378"/>
        <dbReference type="ChEBI" id="CHEBI:29999"/>
        <dbReference type="ChEBI" id="CHEBI:30616"/>
        <dbReference type="ChEBI" id="CHEBI:83421"/>
        <dbReference type="ChEBI" id="CHEBI:456216"/>
        <dbReference type="EC" id="2.7.11.1"/>
    </reaction>
</comment>
<dbReference type="GO" id="GO:0004674">
    <property type="term" value="F:protein serine/threonine kinase activity"/>
    <property type="evidence" value="ECO:0007669"/>
    <property type="project" value="UniProtKB-KW"/>
</dbReference>
<dbReference type="AlphaFoldDB" id="A0A3N0YWM5"/>
<keyword evidence="3" id="KW-0723">Serine/threonine-protein kinase</keyword>
<name>A0A3N0YWM5_ANAGA</name>
<sequence length="359" mass="40598">MGQISLRTKKATCAEHVHEQQPCVLLKHTTTTAENHPHQLNETPGGADHTPLQHITIVENPDHQEAPASEVLPDAEEQLEQDVLQPQDVDAPLSSAADESMEELDKDQTSPQHIGEINDPEEAPASQVLHAAEERLEQDILQPLDVDAPAEDDSMDELDNVCCERGVFHRDIKLENVLINNDTLEVKLIDFGCGELMKESAYMAFRGTRVYCPPEYHVNGGYHAKPGTVWSLGILPFATVCGYYPSDSDLRMISEDKWCKPGLSQECCQIISASLQPDPEQRLRLEESRLHDWFKNAGSDRKLSEYTVHHSLLHMGLHSCRPVRVPMLTPVHRRKCQQWAREHQNCTTEQWKKVALYDE</sequence>
<evidence type="ECO:0000313" key="13">
    <source>
        <dbReference type="Proteomes" id="UP000281406"/>
    </source>
</evidence>
<evidence type="ECO:0000256" key="9">
    <source>
        <dbReference type="ARBA" id="ARBA00048679"/>
    </source>
</evidence>
<accession>A0A3N0YWM5</accession>
<dbReference type="GO" id="GO:0005737">
    <property type="term" value="C:cytoplasm"/>
    <property type="evidence" value="ECO:0007669"/>
    <property type="project" value="TreeGrafter"/>
</dbReference>
<dbReference type="Pfam" id="PF00069">
    <property type="entry name" value="Pkinase"/>
    <property type="match status" value="1"/>
</dbReference>
<evidence type="ECO:0000256" key="2">
    <source>
        <dbReference type="ARBA" id="ARBA00012513"/>
    </source>
</evidence>